<dbReference type="Proteomes" id="UP001185331">
    <property type="component" value="Unassembled WGS sequence"/>
</dbReference>
<comment type="caution">
    <text evidence="1">The sequence shown here is derived from an EMBL/GenBank/DDBJ whole genome shotgun (WGS) entry which is preliminary data.</text>
</comment>
<dbReference type="Gene3D" id="1.10.260.40">
    <property type="entry name" value="lambda repressor-like DNA-binding domains"/>
    <property type="match status" value="1"/>
</dbReference>
<dbReference type="RefSeq" id="WP_309854884.1">
    <property type="nucleotide sequence ID" value="NZ_JAVDQJ010000005.1"/>
</dbReference>
<organism evidence="1 2">
    <name type="scientific">Deinococcus soli</name>
    <name type="common">ex Cha et al. 2016</name>
    <dbReference type="NCBI Taxonomy" id="1309411"/>
    <lineage>
        <taxon>Bacteria</taxon>
        <taxon>Thermotogati</taxon>
        <taxon>Deinococcota</taxon>
        <taxon>Deinococci</taxon>
        <taxon>Deinococcales</taxon>
        <taxon>Deinococcaceae</taxon>
        <taxon>Deinococcus</taxon>
    </lineage>
</organism>
<gene>
    <name evidence="1" type="ORF">J2Y00_001981</name>
</gene>
<proteinExistence type="predicted"/>
<protein>
    <submittedName>
        <fullName evidence="1">Uncharacterized protein</fullName>
    </submittedName>
</protein>
<evidence type="ECO:0000313" key="1">
    <source>
        <dbReference type="EMBL" id="MDR6218418.1"/>
    </source>
</evidence>
<accession>A0AAE4BL13</accession>
<reference evidence="1" key="1">
    <citation type="submission" date="2023-07" db="EMBL/GenBank/DDBJ databases">
        <title>Sorghum-associated microbial communities from plants grown in Nebraska, USA.</title>
        <authorList>
            <person name="Schachtman D."/>
        </authorList>
    </citation>
    <scope>NUCLEOTIDE SEQUENCE</scope>
    <source>
        <strain evidence="1">BE330</strain>
    </source>
</reference>
<dbReference type="InterPro" id="IPR010982">
    <property type="entry name" value="Lambda_DNA-bd_dom_sf"/>
</dbReference>
<dbReference type="EMBL" id="JAVDQK010000004">
    <property type="protein sequence ID" value="MDR6218418.1"/>
    <property type="molecule type" value="Genomic_DNA"/>
</dbReference>
<dbReference type="GO" id="GO:0003677">
    <property type="term" value="F:DNA binding"/>
    <property type="evidence" value="ECO:0007669"/>
    <property type="project" value="InterPro"/>
</dbReference>
<dbReference type="AlphaFoldDB" id="A0AAE4BL13"/>
<evidence type="ECO:0000313" key="2">
    <source>
        <dbReference type="Proteomes" id="UP001185331"/>
    </source>
</evidence>
<name>A0AAE4BL13_9DEIO</name>
<sequence length="152" mass="16902">MTTTPLAQIRKARGAAYSQAFVAAEITRMTGEDVGQAAVSYWELGKVNFTKVHPRRLRAYAAVLGITTADLARLADFDHDAVFTEDTAEPPRAQGLTTFLQLYGAHPAFPELRDPDWQRTLSGARFHGAAPTAPDAWLEYFLLLRRLHRAHP</sequence>